<proteinExistence type="predicted"/>
<name>A0A3M7PKK8_BRAPC</name>
<comment type="caution">
    <text evidence="1">The sequence shown here is derived from an EMBL/GenBank/DDBJ whole genome shotgun (WGS) entry which is preliminary data.</text>
</comment>
<evidence type="ECO:0000313" key="2">
    <source>
        <dbReference type="Proteomes" id="UP000276133"/>
    </source>
</evidence>
<sequence length="66" mass="7501">MFKAVILAVCNEVNPKLHYITNITLKKAYLFIYQPPPGAVNYSISSFIVWSLNKSIPGIVNKTHFF</sequence>
<dbReference type="AlphaFoldDB" id="A0A3M7PKK8"/>
<accession>A0A3M7PKK8</accession>
<dbReference type="EMBL" id="REGN01010140">
    <property type="protein sequence ID" value="RMZ99609.1"/>
    <property type="molecule type" value="Genomic_DNA"/>
</dbReference>
<keyword evidence="2" id="KW-1185">Reference proteome</keyword>
<protein>
    <submittedName>
        <fullName evidence="1">Uncharacterized protein</fullName>
    </submittedName>
</protein>
<dbReference type="Proteomes" id="UP000276133">
    <property type="component" value="Unassembled WGS sequence"/>
</dbReference>
<reference evidence="1 2" key="1">
    <citation type="journal article" date="2018" name="Sci. Rep.">
        <title>Genomic signatures of local adaptation to the degree of environmental predictability in rotifers.</title>
        <authorList>
            <person name="Franch-Gras L."/>
            <person name="Hahn C."/>
            <person name="Garcia-Roger E.M."/>
            <person name="Carmona M.J."/>
            <person name="Serra M."/>
            <person name="Gomez A."/>
        </authorList>
    </citation>
    <scope>NUCLEOTIDE SEQUENCE [LARGE SCALE GENOMIC DNA]</scope>
    <source>
        <strain evidence="1">HYR1</strain>
    </source>
</reference>
<gene>
    <name evidence="1" type="ORF">BpHYR1_019237</name>
</gene>
<organism evidence="1 2">
    <name type="scientific">Brachionus plicatilis</name>
    <name type="common">Marine rotifer</name>
    <name type="synonym">Brachionus muelleri</name>
    <dbReference type="NCBI Taxonomy" id="10195"/>
    <lineage>
        <taxon>Eukaryota</taxon>
        <taxon>Metazoa</taxon>
        <taxon>Spiralia</taxon>
        <taxon>Gnathifera</taxon>
        <taxon>Rotifera</taxon>
        <taxon>Eurotatoria</taxon>
        <taxon>Monogononta</taxon>
        <taxon>Pseudotrocha</taxon>
        <taxon>Ploima</taxon>
        <taxon>Brachionidae</taxon>
        <taxon>Brachionus</taxon>
    </lineage>
</organism>
<evidence type="ECO:0000313" key="1">
    <source>
        <dbReference type="EMBL" id="RMZ99609.1"/>
    </source>
</evidence>